<dbReference type="GO" id="GO:0003700">
    <property type="term" value="F:DNA-binding transcription factor activity"/>
    <property type="evidence" value="ECO:0007669"/>
    <property type="project" value="InterPro"/>
</dbReference>
<evidence type="ECO:0000256" key="1">
    <source>
        <dbReference type="ARBA" id="ARBA00004123"/>
    </source>
</evidence>
<dbReference type="GO" id="GO:0043565">
    <property type="term" value="F:sequence-specific DNA binding"/>
    <property type="evidence" value="ECO:0007669"/>
    <property type="project" value="InterPro"/>
</dbReference>
<evidence type="ECO:0000256" key="5">
    <source>
        <dbReference type="ARBA" id="ARBA00023125"/>
    </source>
</evidence>
<evidence type="ECO:0000256" key="6">
    <source>
        <dbReference type="ARBA" id="ARBA00023163"/>
    </source>
</evidence>
<evidence type="ECO:0000256" key="3">
    <source>
        <dbReference type="ARBA" id="ARBA00022553"/>
    </source>
</evidence>
<comment type="subunit">
    <text evidence="2">Homotrimer.</text>
</comment>
<keyword evidence="7" id="KW-0539">Nucleus</keyword>
<accession>A0A0L0DV69</accession>
<evidence type="ECO:0000259" key="10">
    <source>
        <dbReference type="PROSITE" id="PS00434"/>
    </source>
</evidence>
<dbReference type="Proteomes" id="UP000054408">
    <property type="component" value="Unassembled WGS sequence"/>
</dbReference>
<evidence type="ECO:0000313" key="11">
    <source>
        <dbReference type="EMBL" id="KNC55991.1"/>
    </source>
</evidence>
<feature type="compositionally biased region" description="Low complexity" evidence="9">
    <location>
        <begin position="173"/>
        <end position="196"/>
    </location>
</feature>
<dbReference type="InterPro" id="IPR000232">
    <property type="entry name" value="HSF_DNA-bd"/>
</dbReference>
<keyword evidence="5" id="KW-0238">DNA-binding</keyword>
<gene>
    <name evidence="11" type="ORF">AMSG_02004</name>
</gene>
<dbReference type="PRINTS" id="PR00056">
    <property type="entry name" value="HSFDOMAIN"/>
</dbReference>
<dbReference type="SMART" id="SM00415">
    <property type="entry name" value="HSF"/>
    <property type="match status" value="1"/>
</dbReference>
<feature type="region of interest" description="Disordered" evidence="9">
    <location>
        <begin position="269"/>
        <end position="298"/>
    </location>
</feature>
<keyword evidence="12" id="KW-1185">Reference proteome</keyword>
<dbReference type="AlphaFoldDB" id="A0A0L0DV69"/>
<dbReference type="InterPro" id="IPR036388">
    <property type="entry name" value="WH-like_DNA-bd_sf"/>
</dbReference>
<comment type="subcellular location">
    <subcellularLocation>
        <location evidence="1">Nucleus</location>
    </subcellularLocation>
</comment>
<dbReference type="RefSeq" id="XP_013761037.1">
    <property type="nucleotide sequence ID" value="XM_013905583.1"/>
</dbReference>
<keyword evidence="11" id="KW-0346">Stress response</keyword>
<dbReference type="PANTHER" id="PTHR10015:SF427">
    <property type="entry name" value="HEAT SHOCK FACTOR PROTEIN"/>
    <property type="match status" value="1"/>
</dbReference>
<feature type="region of interest" description="Disordered" evidence="9">
    <location>
        <begin position="370"/>
        <end position="389"/>
    </location>
</feature>
<dbReference type="Gene3D" id="1.10.10.10">
    <property type="entry name" value="Winged helix-like DNA-binding domain superfamily/Winged helix DNA-binding domain"/>
    <property type="match status" value="1"/>
</dbReference>
<evidence type="ECO:0000256" key="7">
    <source>
        <dbReference type="ARBA" id="ARBA00023242"/>
    </source>
</evidence>
<feature type="region of interest" description="Disordered" evidence="9">
    <location>
        <begin position="111"/>
        <end position="210"/>
    </location>
</feature>
<dbReference type="SUPFAM" id="SSF46785">
    <property type="entry name" value="Winged helix' DNA-binding domain"/>
    <property type="match status" value="1"/>
</dbReference>
<name>A0A0L0DV69_THETB</name>
<protein>
    <submittedName>
        <fullName evidence="11">Heat shock transcription factor</fullName>
    </submittedName>
</protein>
<dbReference type="GeneID" id="25561716"/>
<comment type="similarity">
    <text evidence="8">Belongs to the HSF family.</text>
</comment>
<dbReference type="EMBL" id="GL349440">
    <property type="protein sequence ID" value="KNC55991.1"/>
    <property type="molecule type" value="Genomic_DNA"/>
</dbReference>
<dbReference type="InterPro" id="IPR036390">
    <property type="entry name" value="WH_DNA-bd_sf"/>
</dbReference>
<dbReference type="PANTHER" id="PTHR10015">
    <property type="entry name" value="HEAT SHOCK TRANSCRIPTION FACTOR"/>
    <property type="match status" value="1"/>
</dbReference>
<dbReference type="eggNOG" id="KOG0627">
    <property type="taxonomic scope" value="Eukaryota"/>
</dbReference>
<dbReference type="STRING" id="461836.A0A0L0DV69"/>
<keyword evidence="4" id="KW-0805">Transcription regulation</keyword>
<evidence type="ECO:0000313" key="12">
    <source>
        <dbReference type="Proteomes" id="UP000054408"/>
    </source>
</evidence>
<evidence type="ECO:0000256" key="9">
    <source>
        <dbReference type="SAM" id="MobiDB-lite"/>
    </source>
</evidence>
<evidence type="ECO:0000256" key="8">
    <source>
        <dbReference type="RuleBase" id="RU004020"/>
    </source>
</evidence>
<dbReference type="GO" id="GO:0005634">
    <property type="term" value="C:nucleus"/>
    <property type="evidence" value="ECO:0007669"/>
    <property type="project" value="UniProtKB-SubCell"/>
</dbReference>
<feature type="domain" description="HSF-type DNA-binding" evidence="10">
    <location>
        <begin position="47"/>
        <end position="71"/>
    </location>
</feature>
<dbReference type="Pfam" id="PF00447">
    <property type="entry name" value="HSF_DNA-bind"/>
    <property type="match status" value="1"/>
</dbReference>
<dbReference type="OrthoDB" id="60033at2759"/>
<dbReference type="FunFam" id="1.10.10.10:FF:000037">
    <property type="entry name" value="Heat stress transcription factor B-4"/>
    <property type="match status" value="1"/>
</dbReference>
<keyword evidence="6" id="KW-0804">Transcription</keyword>
<reference evidence="11 12" key="1">
    <citation type="submission" date="2010-05" db="EMBL/GenBank/DDBJ databases">
        <title>The Genome Sequence of Thecamonas trahens ATCC 50062.</title>
        <authorList>
            <consortium name="The Broad Institute Genome Sequencing Platform"/>
            <person name="Russ C."/>
            <person name="Cuomo C."/>
            <person name="Shea T."/>
            <person name="Young S.K."/>
            <person name="Zeng Q."/>
            <person name="Koehrsen M."/>
            <person name="Haas B."/>
            <person name="Borodovsky M."/>
            <person name="Guigo R."/>
            <person name="Alvarado L."/>
            <person name="Berlin A."/>
            <person name="Bochicchio J."/>
            <person name="Borenstein D."/>
            <person name="Chapman S."/>
            <person name="Chen Z."/>
            <person name="Freedman E."/>
            <person name="Gellesch M."/>
            <person name="Goldberg J."/>
            <person name="Griggs A."/>
            <person name="Gujja S."/>
            <person name="Heilman E."/>
            <person name="Heiman D."/>
            <person name="Hepburn T."/>
            <person name="Howarth C."/>
            <person name="Jen D."/>
            <person name="Larson L."/>
            <person name="Mehta T."/>
            <person name="Park D."/>
            <person name="Pearson M."/>
            <person name="Roberts A."/>
            <person name="Saif S."/>
            <person name="Shenoy N."/>
            <person name="Sisk P."/>
            <person name="Stolte C."/>
            <person name="Sykes S."/>
            <person name="Thomson T."/>
            <person name="Walk T."/>
            <person name="White J."/>
            <person name="Yandava C."/>
            <person name="Burger G."/>
            <person name="Gray M.W."/>
            <person name="Holland P.W.H."/>
            <person name="King N."/>
            <person name="Lang F.B.F."/>
            <person name="Roger A.J."/>
            <person name="Ruiz-Trillo I."/>
            <person name="Lander E."/>
            <person name="Nusbaum C."/>
        </authorList>
    </citation>
    <scope>NUCLEOTIDE SEQUENCE [LARGE SCALE GENOMIC DNA]</scope>
    <source>
        <strain evidence="11 12">ATCC 50062</strain>
    </source>
</reference>
<proteinExistence type="inferred from homology"/>
<evidence type="ECO:0000256" key="2">
    <source>
        <dbReference type="ARBA" id="ARBA00011233"/>
    </source>
</evidence>
<feature type="compositionally biased region" description="Low complexity" evidence="9">
    <location>
        <begin position="121"/>
        <end position="156"/>
    </location>
</feature>
<organism evidence="11 12">
    <name type="scientific">Thecamonas trahens ATCC 50062</name>
    <dbReference type="NCBI Taxonomy" id="461836"/>
    <lineage>
        <taxon>Eukaryota</taxon>
        <taxon>Apusozoa</taxon>
        <taxon>Apusomonadida</taxon>
        <taxon>Apusomonadidae</taxon>
        <taxon>Thecamonas</taxon>
    </lineage>
</organism>
<dbReference type="PROSITE" id="PS00434">
    <property type="entry name" value="HSF_DOMAIN"/>
    <property type="match status" value="1"/>
</dbReference>
<keyword evidence="3" id="KW-0597">Phosphoprotein</keyword>
<evidence type="ECO:0000256" key="4">
    <source>
        <dbReference type="ARBA" id="ARBA00023015"/>
    </source>
</evidence>
<sequence length="389" mass="41514">MSGRIAGFLTKTFAMVQEKEWDHIIHWCKDGMAFLVEDTDALQEEVLGKYFKHNNFSSFIRQLNMYGFRKLGDPNHWEFAHEFFRENDEESLARIERKSVKKTQAELAAKGISTNPVLQKTSRNSTRSRSASTSASRTGSAPASVAKTAVAARSVARTGRGKGGKGGKGGNSGVASSLASPSPGSSPGGASANYSPFSGSPGTDQVLIDPTQPLPERVHRIEQSHIRIHSNQRSMSQTLHMLHNQVTFLTSIIQRHMPFDGTQQGIVSSAPSQPALGHPVGSTRPLEGGSKLPAAKRRKNLSVNVPAIAVAPPMPFAGKLPSTGLTPKDPNMAFSPSMQTLAEAATSSASNPLDGVADTPLGGVQAEVFKFNDPAPGSKAYSGMLETPR</sequence>